<dbReference type="PANTHER" id="PTHR46589">
    <property type="entry name" value="APOPTOTIC CHROMATIN CONDENSATION INDUCER IN THE NUCLEUS"/>
    <property type="match status" value="1"/>
</dbReference>
<dbReference type="GO" id="GO:0071011">
    <property type="term" value="C:precatalytic spliceosome"/>
    <property type="evidence" value="ECO:0007669"/>
    <property type="project" value="TreeGrafter"/>
</dbReference>
<evidence type="ECO:0000313" key="6">
    <source>
        <dbReference type="Proteomes" id="UP000838878"/>
    </source>
</evidence>
<evidence type="ECO:0000313" key="5">
    <source>
        <dbReference type="EMBL" id="CAH0726547.1"/>
    </source>
</evidence>
<feature type="compositionally biased region" description="Basic residues" evidence="3">
    <location>
        <begin position="26"/>
        <end position="35"/>
    </location>
</feature>
<feature type="compositionally biased region" description="Basic and acidic residues" evidence="3">
    <location>
        <begin position="267"/>
        <end position="293"/>
    </location>
</feature>
<name>A0A8J9UVE4_9NEOP</name>
<feature type="compositionally biased region" description="Basic and acidic residues" evidence="3">
    <location>
        <begin position="208"/>
        <end position="243"/>
    </location>
</feature>
<dbReference type="OrthoDB" id="5348404at2759"/>
<evidence type="ECO:0000256" key="2">
    <source>
        <dbReference type="PROSITE-ProRule" id="PRU00176"/>
    </source>
</evidence>
<feature type="compositionally biased region" description="Polar residues" evidence="3">
    <location>
        <begin position="126"/>
        <end position="135"/>
    </location>
</feature>
<dbReference type="InterPro" id="IPR035979">
    <property type="entry name" value="RBD_domain_sf"/>
</dbReference>
<dbReference type="InterPro" id="IPR012677">
    <property type="entry name" value="Nucleotide-bd_a/b_plait_sf"/>
</dbReference>
<feature type="compositionally biased region" description="Basic and acidic residues" evidence="3">
    <location>
        <begin position="149"/>
        <end position="164"/>
    </location>
</feature>
<dbReference type="GO" id="GO:0008380">
    <property type="term" value="P:RNA splicing"/>
    <property type="evidence" value="ECO:0007669"/>
    <property type="project" value="TreeGrafter"/>
</dbReference>
<evidence type="ECO:0000256" key="1">
    <source>
        <dbReference type="ARBA" id="ARBA00022884"/>
    </source>
</evidence>
<reference evidence="5" key="1">
    <citation type="submission" date="2021-12" db="EMBL/GenBank/DDBJ databases">
        <authorList>
            <person name="Martin H S."/>
        </authorList>
    </citation>
    <scope>NUCLEOTIDE SEQUENCE</scope>
</reference>
<evidence type="ECO:0000259" key="4">
    <source>
        <dbReference type="PROSITE" id="PS50102"/>
    </source>
</evidence>
<feature type="compositionally biased region" description="Basic and acidic residues" evidence="3">
    <location>
        <begin position="1"/>
        <end position="25"/>
    </location>
</feature>
<dbReference type="Proteomes" id="UP000838878">
    <property type="component" value="Chromosome 6"/>
</dbReference>
<feature type="compositionally biased region" description="Basic and acidic residues" evidence="3">
    <location>
        <begin position="698"/>
        <end position="715"/>
    </location>
</feature>
<dbReference type="EMBL" id="OV170226">
    <property type="protein sequence ID" value="CAH0726547.1"/>
    <property type="molecule type" value="Genomic_DNA"/>
</dbReference>
<dbReference type="SUPFAM" id="SSF54928">
    <property type="entry name" value="RNA-binding domain, RBD"/>
    <property type="match status" value="1"/>
</dbReference>
<gene>
    <name evidence="5" type="ORF">BINO364_LOCUS11995</name>
</gene>
<dbReference type="AlphaFoldDB" id="A0A8J9UVE4"/>
<sequence>MRRKSERTASKKKASPEKKEKVEKVKRTRTRRSRKQSSSSESESAEDNAPKETKCEVSQTENTTPPKSSKEDSPEESQEQVWHVKATETSGDIGEIQKLKICLARPPSTPERADRSPRSKRKHSRATSSSDTQSVEGEEKKKSKHRSKRLTESKDAGDTSKEDHDEADAAPQASATSEPESTETNTEVESSESNKPVTDEAPMSTTNEEVKDDNVESTECKENEASHKSEVTEDTDTQEKPSDADTTVVSPKPVDNIEEGTTLSPKIPERKRSMSAEKSEILELHAEDSRCESSEISINESQEIDSKETNQEKDKSDLVTSEVSINENTTEISGNTESNNKDTISTNTNDVVESTKNVEPEKETIPSDLNKEEATKDSENTEESKKLDEDSKQNAQEITNEQAPPLVINRKRRWGSRPSKLSTQKSITISTDILKEIIPDVKPTEFDEVIEEKKHKRVEVPDKIDRPVLPKIVIDNTEHVEMNNKDKNIETGDKENFKSKETNLASMRKISIVKDNDSIITRPPSPPRHKQSSILYITNLVRPFTLPQLKNLLQRTGRIAENGFWIDRIKSKCFVKYESEDQAVETRHALHGVTWPVSNPKTLHVDFSTQDDFDKAKANEDTDNAQHSTIPGTVEDWLREQDMKREKGELMLKEKPWERKAAMREWDVGKNEKDKEVGRQDKILREERPLEKRRHHTPERSPEPARKFKKKEEEAPAKLLDDLFRKTKTTPCIYWLPLSAETIAIKEEQRRQHMAEHERRLQELRRTHRRH</sequence>
<feature type="compositionally biased region" description="Low complexity" evidence="3">
    <location>
        <begin position="174"/>
        <end position="193"/>
    </location>
</feature>
<dbReference type="Pfam" id="PF16294">
    <property type="entry name" value="RSB_motif"/>
    <property type="match status" value="1"/>
</dbReference>
<feature type="compositionally biased region" description="Basic and acidic residues" evidence="3">
    <location>
        <begin position="356"/>
        <end position="392"/>
    </location>
</feature>
<accession>A0A8J9UVE4</accession>
<dbReference type="InterPro" id="IPR000504">
    <property type="entry name" value="RRM_dom"/>
</dbReference>
<protein>
    <recommendedName>
        <fullName evidence="4">RRM domain-containing protein</fullName>
    </recommendedName>
</protein>
<feature type="compositionally biased region" description="Polar residues" evidence="3">
    <location>
        <begin position="393"/>
        <end position="402"/>
    </location>
</feature>
<keyword evidence="1 2" id="KW-0694">RNA-binding</keyword>
<dbReference type="InterPro" id="IPR052793">
    <property type="entry name" value="EJC-associated_protein"/>
</dbReference>
<keyword evidence="6" id="KW-1185">Reference proteome</keyword>
<evidence type="ECO:0000256" key="3">
    <source>
        <dbReference type="SAM" id="MobiDB-lite"/>
    </source>
</evidence>
<feature type="domain" description="RRM" evidence="4">
    <location>
        <begin position="533"/>
        <end position="610"/>
    </location>
</feature>
<organism evidence="5 6">
    <name type="scientific">Brenthis ino</name>
    <name type="common">lesser marbled fritillary</name>
    <dbReference type="NCBI Taxonomy" id="405034"/>
    <lineage>
        <taxon>Eukaryota</taxon>
        <taxon>Metazoa</taxon>
        <taxon>Ecdysozoa</taxon>
        <taxon>Arthropoda</taxon>
        <taxon>Hexapoda</taxon>
        <taxon>Insecta</taxon>
        <taxon>Pterygota</taxon>
        <taxon>Neoptera</taxon>
        <taxon>Endopterygota</taxon>
        <taxon>Lepidoptera</taxon>
        <taxon>Glossata</taxon>
        <taxon>Ditrysia</taxon>
        <taxon>Papilionoidea</taxon>
        <taxon>Nymphalidae</taxon>
        <taxon>Heliconiinae</taxon>
        <taxon>Argynnini</taxon>
        <taxon>Brenthis</taxon>
    </lineage>
</organism>
<dbReference type="GO" id="GO:0061574">
    <property type="term" value="C:ASAP complex"/>
    <property type="evidence" value="ECO:0007669"/>
    <property type="project" value="TreeGrafter"/>
</dbReference>
<feature type="compositionally biased region" description="Basic and acidic residues" evidence="3">
    <location>
        <begin position="304"/>
        <end position="317"/>
    </location>
</feature>
<feature type="compositionally biased region" description="Polar residues" evidence="3">
    <location>
        <begin position="318"/>
        <end position="355"/>
    </location>
</feature>
<proteinExistence type="predicted"/>
<feature type="non-terminal residue" evidence="5">
    <location>
        <position position="771"/>
    </location>
</feature>
<feature type="compositionally biased region" description="Basic and acidic residues" evidence="3">
    <location>
        <begin position="670"/>
        <end position="690"/>
    </location>
</feature>
<feature type="region of interest" description="Disordered" evidence="3">
    <location>
        <begin position="670"/>
        <end position="715"/>
    </location>
</feature>
<dbReference type="Gene3D" id="3.30.70.330">
    <property type="match status" value="1"/>
</dbReference>
<dbReference type="PROSITE" id="PS50102">
    <property type="entry name" value="RRM"/>
    <property type="match status" value="1"/>
</dbReference>
<dbReference type="CDD" id="cd12432">
    <property type="entry name" value="RRM_ACINU"/>
    <property type="match status" value="1"/>
</dbReference>
<feature type="region of interest" description="Disordered" evidence="3">
    <location>
        <begin position="1"/>
        <end position="424"/>
    </location>
</feature>
<dbReference type="InterPro" id="IPR032552">
    <property type="entry name" value="RSB_motif"/>
</dbReference>
<dbReference type="PANTHER" id="PTHR46589:SF1">
    <property type="entry name" value="APOPTOTIC CHROMATIN CONDENSATION INDUCER IN THE NUCLEUS"/>
    <property type="match status" value="1"/>
</dbReference>
<dbReference type="InterPro" id="IPR034257">
    <property type="entry name" value="Acinus_RRM"/>
</dbReference>
<dbReference type="GO" id="GO:0003723">
    <property type="term" value="F:RNA binding"/>
    <property type="evidence" value="ECO:0007669"/>
    <property type="project" value="UniProtKB-UniRule"/>
</dbReference>